<dbReference type="PANTHER" id="PTHR42939:SF1">
    <property type="entry name" value="ABC TRANSPORTER ATP-BINDING PROTEIN ALBC-RELATED"/>
    <property type="match status" value="1"/>
</dbReference>
<dbReference type="OrthoDB" id="9801987at2"/>
<dbReference type="InterPro" id="IPR003593">
    <property type="entry name" value="AAA+_ATPase"/>
</dbReference>
<feature type="domain" description="ABC transporter" evidence="4">
    <location>
        <begin position="2"/>
        <end position="226"/>
    </location>
</feature>
<dbReference type="InterPro" id="IPR003439">
    <property type="entry name" value="ABC_transporter-like_ATP-bd"/>
</dbReference>
<gene>
    <name evidence="5" type="ORF">DFQ03_3293</name>
</gene>
<dbReference type="SUPFAM" id="SSF52540">
    <property type="entry name" value="P-loop containing nucleoside triphosphate hydrolases"/>
    <property type="match status" value="1"/>
</dbReference>
<keyword evidence="3 5" id="KW-0067">ATP-binding</keyword>
<evidence type="ECO:0000313" key="5">
    <source>
        <dbReference type="EMBL" id="TDS12835.1"/>
    </source>
</evidence>
<dbReference type="AlphaFoldDB" id="A0A4R7D023"/>
<name>A0A4R7D023_9FLAO</name>
<reference evidence="5 6" key="1">
    <citation type="submission" date="2019-03" db="EMBL/GenBank/DDBJ databases">
        <title>Genomic Encyclopedia of Type Strains, Phase III (KMG-III): the genomes of soil and plant-associated and newly described type strains.</title>
        <authorList>
            <person name="Whitman W."/>
        </authorList>
    </citation>
    <scope>NUCLEOTIDE SEQUENCE [LARGE SCALE GENOMIC DNA]</scope>
    <source>
        <strain evidence="5 6">CECT 8455</strain>
    </source>
</reference>
<accession>A0A4R7D023</accession>
<keyword evidence="6" id="KW-1185">Reference proteome</keyword>
<dbReference type="EMBL" id="SNZW01000017">
    <property type="protein sequence ID" value="TDS12835.1"/>
    <property type="molecule type" value="Genomic_DNA"/>
</dbReference>
<dbReference type="InterPro" id="IPR027417">
    <property type="entry name" value="P-loop_NTPase"/>
</dbReference>
<organism evidence="5 6">
    <name type="scientific">Maribacter caenipelagi</name>
    <dbReference type="NCBI Taxonomy" id="1447781"/>
    <lineage>
        <taxon>Bacteria</taxon>
        <taxon>Pseudomonadati</taxon>
        <taxon>Bacteroidota</taxon>
        <taxon>Flavobacteriia</taxon>
        <taxon>Flavobacteriales</taxon>
        <taxon>Flavobacteriaceae</taxon>
        <taxon>Maribacter</taxon>
    </lineage>
</organism>
<dbReference type="PANTHER" id="PTHR42939">
    <property type="entry name" value="ABC TRANSPORTER ATP-BINDING PROTEIN ALBC-RELATED"/>
    <property type="match status" value="1"/>
</dbReference>
<keyword evidence="2" id="KW-0547">Nucleotide-binding</keyword>
<dbReference type="CDD" id="cd03230">
    <property type="entry name" value="ABC_DR_subfamily_A"/>
    <property type="match status" value="1"/>
</dbReference>
<dbReference type="Gene3D" id="3.40.50.300">
    <property type="entry name" value="P-loop containing nucleotide triphosphate hydrolases"/>
    <property type="match status" value="1"/>
</dbReference>
<dbReference type="InterPro" id="IPR051782">
    <property type="entry name" value="ABC_Transporter_VariousFunc"/>
</dbReference>
<proteinExistence type="predicted"/>
<dbReference type="PROSITE" id="PS50893">
    <property type="entry name" value="ABC_TRANSPORTER_2"/>
    <property type="match status" value="1"/>
</dbReference>
<keyword evidence="1" id="KW-0813">Transport</keyword>
<dbReference type="GO" id="GO:0016887">
    <property type="term" value="F:ATP hydrolysis activity"/>
    <property type="evidence" value="ECO:0007669"/>
    <property type="project" value="InterPro"/>
</dbReference>
<dbReference type="GO" id="GO:0005524">
    <property type="term" value="F:ATP binding"/>
    <property type="evidence" value="ECO:0007669"/>
    <property type="project" value="UniProtKB-KW"/>
</dbReference>
<protein>
    <submittedName>
        <fullName evidence="5">Cu-processing system ATP-binding protein</fullName>
    </submittedName>
</protein>
<dbReference type="Proteomes" id="UP000295274">
    <property type="component" value="Unassembled WGS sequence"/>
</dbReference>
<evidence type="ECO:0000313" key="6">
    <source>
        <dbReference type="Proteomes" id="UP000295274"/>
    </source>
</evidence>
<comment type="caution">
    <text evidence="5">The sequence shown here is derived from an EMBL/GenBank/DDBJ whole genome shotgun (WGS) entry which is preliminary data.</text>
</comment>
<dbReference type="Pfam" id="PF00005">
    <property type="entry name" value="ABC_tran"/>
    <property type="match status" value="1"/>
</dbReference>
<evidence type="ECO:0000256" key="1">
    <source>
        <dbReference type="ARBA" id="ARBA00022448"/>
    </source>
</evidence>
<evidence type="ECO:0000256" key="2">
    <source>
        <dbReference type="ARBA" id="ARBA00022741"/>
    </source>
</evidence>
<dbReference type="RefSeq" id="WP_133674254.1">
    <property type="nucleotide sequence ID" value="NZ_SNZW01000017.1"/>
</dbReference>
<evidence type="ECO:0000256" key="3">
    <source>
        <dbReference type="ARBA" id="ARBA00022840"/>
    </source>
</evidence>
<dbReference type="SMART" id="SM00382">
    <property type="entry name" value="AAA"/>
    <property type="match status" value="1"/>
</dbReference>
<sequence length="236" mass="26307">MIKIENLHKKFGKNVVLSGLDLEIKNGGIFAILGPNGSGKTTLIKSILGMVVPNSGQIYLNGATIKNGWKYRKQIDYLPQIANFPGNLKVKELIRMIKDLRQMPSNEEELITQFKLEPFLDKKLSTLSGGTKQKVNIVLSFMFESPLLILDEPTTGLDPAALINLKKLIMQEKEKGKTILITSHIMQFVAEIADEIVYLLEGKIYFKGSIEELMTKTQQTDLEHAIAAIATTPTHV</sequence>
<evidence type="ECO:0000259" key="4">
    <source>
        <dbReference type="PROSITE" id="PS50893"/>
    </source>
</evidence>